<organism evidence="25 26">
    <name type="scientific">Pelotomaculum propionicicum</name>
    <dbReference type="NCBI Taxonomy" id="258475"/>
    <lineage>
        <taxon>Bacteria</taxon>
        <taxon>Bacillati</taxon>
        <taxon>Bacillota</taxon>
        <taxon>Clostridia</taxon>
        <taxon>Eubacteriales</taxon>
        <taxon>Desulfotomaculaceae</taxon>
        <taxon>Pelotomaculum</taxon>
    </lineage>
</organism>
<dbReference type="SUPFAM" id="SSF54637">
    <property type="entry name" value="Thioesterase/thiol ester dehydrase-isomerase"/>
    <property type="match status" value="1"/>
</dbReference>
<evidence type="ECO:0000256" key="14">
    <source>
        <dbReference type="ARBA" id="ARBA00037002"/>
    </source>
</evidence>
<comment type="subcellular location">
    <subcellularLocation>
        <location evidence="3">Cell projection</location>
        <location evidence="3">Ruffle membrane</location>
    </subcellularLocation>
    <subcellularLocation>
        <location evidence="2">Cytoplasm</location>
    </subcellularLocation>
    <subcellularLocation>
        <location evidence="1">Membrane</location>
        <topology evidence="1">Peripheral membrane protein</topology>
    </subcellularLocation>
</comment>
<evidence type="ECO:0000313" key="25">
    <source>
        <dbReference type="EMBL" id="TEB10092.1"/>
    </source>
</evidence>
<evidence type="ECO:0000256" key="17">
    <source>
        <dbReference type="ARBA" id="ARBA00040123"/>
    </source>
</evidence>
<dbReference type="Proteomes" id="UP000297597">
    <property type="component" value="Unassembled WGS sequence"/>
</dbReference>
<keyword evidence="8" id="KW-0276">Fatty acid metabolism</keyword>
<sequence length="144" mass="15852">MTKPLKDETNICFGCSPNNPIGLKMEFEDDGDVCRAYYTARPEHMGWNDVVHGGLVATMLDEAMGRWLWVRNLITMTAEMTIRYSKPVPVGVRLTVESSGVSQKGKLIEMTARIILPDGSLAARARAKFLKVGPGNLPEKGDAE</sequence>
<dbReference type="RefSeq" id="WP_134214411.1">
    <property type="nucleotide sequence ID" value="NZ_QFFZ01000032.1"/>
</dbReference>
<dbReference type="AlphaFoldDB" id="A0A4Y7RN43"/>
<dbReference type="GO" id="GO:0006631">
    <property type="term" value="P:fatty acid metabolic process"/>
    <property type="evidence" value="ECO:0007669"/>
    <property type="project" value="UniProtKB-KW"/>
</dbReference>
<dbReference type="PANTHER" id="PTHR12418:SF19">
    <property type="entry name" value="ACYL-COENZYME A THIOESTERASE THEM4"/>
    <property type="match status" value="1"/>
</dbReference>
<comment type="catalytic activity">
    <reaction evidence="14">
        <text>(9Z)-octadecenoyl-CoA + H2O = (9Z)-octadecenoate + CoA + H(+)</text>
        <dbReference type="Rhea" id="RHEA:40139"/>
        <dbReference type="ChEBI" id="CHEBI:15377"/>
        <dbReference type="ChEBI" id="CHEBI:15378"/>
        <dbReference type="ChEBI" id="CHEBI:30823"/>
        <dbReference type="ChEBI" id="CHEBI:57287"/>
        <dbReference type="ChEBI" id="CHEBI:57387"/>
    </reaction>
    <physiologicalReaction direction="left-to-right" evidence="14">
        <dbReference type="Rhea" id="RHEA:40140"/>
    </physiologicalReaction>
</comment>
<feature type="domain" description="Thioesterase" evidence="24">
    <location>
        <begin position="50"/>
        <end position="122"/>
    </location>
</feature>
<evidence type="ECO:0000256" key="21">
    <source>
        <dbReference type="ARBA" id="ARBA00047969"/>
    </source>
</evidence>
<comment type="catalytic activity">
    <reaction evidence="22">
        <text>dodecanoyl-CoA + H2O = dodecanoate + CoA + H(+)</text>
        <dbReference type="Rhea" id="RHEA:30135"/>
        <dbReference type="ChEBI" id="CHEBI:15377"/>
        <dbReference type="ChEBI" id="CHEBI:15378"/>
        <dbReference type="ChEBI" id="CHEBI:18262"/>
        <dbReference type="ChEBI" id="CHEBI:57287"/>
        <dbReference type="ChEBI" id="CHEBI:57375"/>
    </reaction>
    <physiologicalReaction direction="left-to-right" evidence="22">
        <dbReference type="Rhea" id="RHEA:30136"/>
    </physiologicalReaction>
</comment>
<dbReference type="GO" id="GO:0005737">
    <property type="term" value="C:cytoplasm"/>
    <property type="evidence" value="ECO:0007669"/>
    <property type="project" value="UniProtKB-SubCell"/>
</dbReference>
<gene>
    <name evidence="25" type="ORF">Pmgp_02596</name>
</gene>
<keyword evidence="5" id="KW-0963">Cytoplasm</keyword>
<evidence type="ECO:0000256" key="16">
    <source>
        <dbReference type="ARBA" id="ARBA00038848"/>
    </source>
</evidence>
<evidence type="ECO:0000259" key="24">
    <source>
        <dbReference type="Pfam" id="PF03061"/>
    </source>
</evidence>
<keyword evidence="10" id="KW-0443">Lipid metabolism</keyword>
<keyword evidence="11" id="KW-0472">Membrane</keyword>
<evidence type="ECO:0000256" key="8">
    <source>
        <dbReference type="ARBA" id="ARBA00022832"/>
    </source>
</evidence>
<dbReference type="Gene3D" id="3.10.129.10">
    <property type="entry name" value="Hotdog Thioesterase"/>
    <property type="match status" value="1"/>
</dbReference>
<keyword evidence="26" id="KW-1185">Reference proteome</keyword>
<dbReference type="EC" id="3.1.2.2" evidence="16"/>
<evidence type="ECO:0000256" key="12">
    <source>
        <dbReference type="ARBA" id="ARBA00023273"/>
    </source>
</evidence>
<evidence type="ECO:0000256" key="3">
    <source>
        <dbReference type="ARBA" id="ARBA00004632"/>
    </source>
</evidence>
<evidence type="ECO:0000256" key="7">
    <source>
        <dbReference type="ARBA" id="ARBA00022801"/>
    </source>
</evidence>
<evidence type="ECO:0000256" key="11">
    <source>
        <dbReference type="ARBA" id="ARBA00023136"/>
    </source>
</evidence>
<evidence type="ECO:0000256" key="5">
    <source>
        <dbReference type="ARBA" id="ARBA00022490"/>
    </source>
</evidence>
<evidence type="ECO:0000256" key="15">
    <source>
        <dbReference type="ARBA" id="ARBA00038456"/>
    </source>
</evidence>
<dbReference type="GO" id="GO:0016020">
    <property type="term" value="C:membrane"/>
    <property type="evidence" value="ECO:0007669"/>
    <property type="project" value="UniProtKB-SubCell"/>
</dbReference>
<evidence type="ECO:0000256" key="18">
    <source>
        <dbReference type="ARBA" id="ARBA00043210"/>
    </source>
</evidence>
<comment type="catalytic activity">
    <reaction evidence="13">
        <text>(5Z,8Z,11Z,14Z)-eicosatetraenoyl-CoA + H2O = (5Z,8Z,11Z,14Z)-eicosatetraenoate + CoA + H(+)</text>
        <dbReference type="Rhea" id="RHEA:40151"/>
        <dbReference type="ChEBI" id="CHEBI:15377"/>
        <dbReference type="ChEBI" id="CHEBI:15378"/>
        <dbReference type="ChEBI" id="CHEBI:32395"/>
        <dbReference type="ChEBI" id="CHEBI:57287"/>
        <dbReference type="ChEBI" id="CHEBI:57368"/>
    </reaction>
    <physiologicalReaction direction="left-to-right" evidence="13">
        <dbReference type="Rhea" id="RHEA:40152"/>
    </physiologicalReaction>
</comment>
<evidence type="ECO:0000256" key="23">
    <source>
        <dbReference type="ARBA" id="ARBA00048180"/>
    </source>
</evidence>
<evidence type="ECO:0000256" key="22">
    <source>
        <dbReference type="ARBA" id="ARBA00048074"/>
    </source>
</evidence>
<comment type="catalytic activity">
    <reaction evidence="20">
        <text>hexadecanoyl-CoA + H2O = hexadecanoate + CoA + H(+)</text>
        <dbReference type="Rhea" id="RHEA:16645"/>
        <dbReference type="ChEBI" id="CHEBI:7896"/>
        <dbReference type="ChEBI" id="CHEBI:15377"/>
        <dbReference type="ChEBI" id="CHEBI:15378"/>
        <dbReference type="ChEBI" id="CHEBI:57287"/>
        <dbReference type="ChEBI" id="CHEBI:57379"/>
        <dbReference type="EC" id="3.1.2.2"/>
    </reaction>
    <physiologicalReaction direction="left-to-right" evidence="20">
        <dbReference type="Rhea" id="RHEA:16646"/>
    </physiologicalReaction>
</comment>
<comment type="catalytic activity">
    <reaction evidence="21">
        <text>decanoyl-CoA + H2O = decanoate + CoA + H(+)</text>
        <dbReference type="Rhea" id="RHEA:40059"/>
        <dbReference type="ChEBI" id="CHEBI:15377"/>
        <dbReference type="ChEBI" id="CHEBI:15378"/>
        <dbReference type="ChEBI" id="CHEBI:27689"/>
        <dbReference type="ChEBI" id="CHEBI:57287"/>
        <dbReference type="ChEBI" id="CHEBI:61430"/>
    </reaction>
    <physiologicalReaction direction="left-to-right" evidence="21">
        <dbReference type="Rhea" id="RHEA:40060"/>
    </physiologicalReaction>
</comment>
<evidence type="ECO:0000256" key="1">
    <source>
        <dbReference type="ARBA" id="ARBA00004170"/>
    </source>
</evidence>
<proteinExistence type="inferred from homology"/>
<dbReference type="OrthoDB" id="9792301at2"/>
<comment type="catalytic activity">
    <reaction evidence="19">
        <text>octanoyl-CoA + H2O = octanoate + CoA + H(+)</text>
        <dbReference type="Rhea" id="RHEA:30143"/>
        <dbReference type="ChEBI" id="CHEBI:15377"/>
        <dbReference type="ChEBI" id="CHEBI:15378"/>
        <dbReference type="ChEBI" id="CHEBI:25646"/>
        <dbReference type="ChEBI" id="CHEBI:57287"/>
        <dbReference type="ChEBI" id="CHEBI:57386"/>
    </reaction>
    <physiologicalReaction direction="left-to-right" evidence="19">
        <dbReference type="Rhea" id="RHEA:30144"/>
    </physiologicalReaction>
</comment>
<dbReference type="CDD" id="cd03443">
    <property type="entry name" value="PaaI_thioesterase"/>
    <property type="match status" value="1"/>
</dbReference>
<keyword evidence="6" id="KW-0053">Apoptosis</keyword>
<dbReference type="Pfam" id="PF03061">
    <property type="entry name" value="4HBT"/>
    <property type="match status" value="1"/>
</dbReference>
<evidence type="ECO:0000313" key="26">
    <source>
        <dbReference type="Proteomes" id="UP000297597"/>
    </source>
</evidence>
<evidence type="ECO:0000256" key="6">
    <source>
        <dbReference type="ARBA" id="ARBA00022703"/>
    </source>
</evidence>
<reference evidence="25 26" key="1">
    <citation type="journal article" date="2018" name="Environ. Microbiol.">
        <title>Novel energy conservation strategies and behaviour of Pelotomaculum schinkii driving syntrophic propionate catabolism.</title>
        <authorList>
            <person name="Hidalgo-Ahumada C.A.P."/>
            <person name="Nobu M.K."/>
            <person name="Narihiro T."/>
            <person name="Tamaki H."/>
            <person name="Liu W.T."/>
            <person name="Kamagata Y."/>
            <person name="Stams A.J.M."/>
            <person name="Imachi H."/>
            <person name="Sousa D.Z."/>
        </authorList>
    </citation>
    <scope>NUCLEOTIDE SEQUENCE [LARGE SCALE GENOMIC DNA]</scope>
    <source>
        <strain evidence="25 26">MGP</strain>
    </source>
</reference>
<evidence type="ECO:0000256" key="20">
    <source>
        <dbReference type="ARBA" id="ARBA00047734"/>
    </source>
</evidence>
<protein>
    <recommendedName>
        <fullName evidence="17">Acyl-coenzyme A thioesterase THEM4</fullName>
        <ecNumber evidence="16">3.1.2.2</ecNumber>
    </recommendedName>
    <alternativeName>
        <fullName evidence="18">Thioesterase superfamily member 4</fullName>
    </alternativeName>
</protein>
<dbReference type="PANTHER" id="PTHR12418">
    <property type="entry name" value="ACYL-COENZYME A THIOESTERASE THEM4"/>
    <property type="match status" value="1"/>
</dbReference>
<evidence type="ECO:0000256" key="10">
    <source>
        <dbReference type="ARBA" id="ARBA00023098"/>
    </source>
</evidence>
<comment type="caution">
    <text evidence="25">The sequence shown here is derived from an EMBL/GenBank/DDBJ whole genome shotgun (WGS) entry which is preliminary data.</text>
</comment>
<comment type="similarity">
    <text evidence="15">Belongs to the THEM4/THEM5 thioesterase family.</text>
</comment>
<dbReference type="InterPro" id="IPR052365">
    <property type="entry name" value="THEM4/THEM5_acyl-CoA_thioest"/>
</dbReference>
<keyword evidence="12" id="KW-0966">Cell projection</keyword>
<dbReference type="GO" id="GO:0016787">
    <property type="term" value="F:hydrolase activity"/>
    <property type="evidence" value="ECO:0007669"/>
    <property type="project" value="UniProtKB-KW"/>
</dbReference>
<dbReference type="InterPro" id="IPR029069">
    <property type="entry name" value="HotDog_dom_sf"/>
</dbReference>
<dbReference type="EMBL" id="QFFZ01000032">
    <property type="protein sequence ID" value="TEB10092.1"/>
    <property type="molecule type" value="Genomic_DNA"/>
</dbReference>
<comment type="catalytic activity">
    <reaction evidence="23">
        <text>tetradecanoyl-CoA + H2O = tetradecanoate + CoA + H(+)</text>
        <dbReference type="Rhea" id="RHEA:40119"/>
        <dbReference type="ChEBI" id="CHEBI:15377"/>
        <dbReference type="ChEBI" id="CHEBI:15378"/>
        <dbReference type="ChEBI" id="CHEBI:30807"/>
        <dbReference type="ChEBI" id="CHEBI:57287"/>
        <dbReference type="ChEBI" id="CHEBI:57385"/>
    </reaction>
    <physiologicalReaction direction="left-to-right" evidence="23">
        <dbReference type="Rhea" id="RHEA:40120"/>
    </physiologicalReaction>
</comment>
<accession>A0A4Y7RN43</accession>
<evidence type="ECO:0000256" key="13">
    <source>
        <dbReference type="ARBA" id="ARBA00035852"/>
    </source>
</evidence>
<evidence type="ECO:0000256" key="19">
    <source>
        <dbReference type="ARBA" id="ARBA00047588"/>
    </source>
</evidence>
<keyword evidence="9" id="KW-0809">Transit peptide</keyword>
<evidence type="ECO:0000256" key="2">
    <source>
        <dbReference type="ARBA" id="ARBA00004496"/>
    </source>
</evidence>
<keyword evidence="4" id="KW-1003">Cell membrane</keyword>
<name>A0A4Y7RN43_9FIRM</name>
<keyword evidence="7" id="KW-0378">Hydrolase</keyword>
<evidence type="ECO:0000256" key="9">
    <source>
        <dbReference type="ARBA" id="ARBA00022946"/>
    </source>
</evidence>
<evidence type="ECO:0000256" key="4">
    <source>
        <dbReference type="ARBA" id="ARBA00022475"/>
    </source>
</evidence>
<dbReference type="InterPro" id="IPR006683">
    <property type="entry name" value="Thioestr_dom"/>
</dbReference>